<gene>
    <name evidence="1" type="ORF">METZ01_LOCUS250308</name>
</gene>
<reference evidence="1" key="1">
    <citation type="submission" date="2018-05" db="EMBL/GenBank/DDBJ databases">
        <authorList>
            <person name="Lanie J.A."/>
            <person name="Ng W.-L."/>
            <person name="Kazmierczak K.M."/>
            <person name="Andrzejewski T.M."/>
            <person name="Davidsen T.M."/>
            <person name="Wayne K.J."/>
            <person name="Tettelin H."/>
            <person name="Glass J.I."/>
            <person name="Rusch D."/>
            <person name="Podicherti R."/>
            <person name="Tsui H.-C.T."/>
            <person name="Winkler M.E."/>
        </authorList>
    </citation>
    <scope>NUCLEOTIDE SEQUENCE</scope>
</reference>
<dbReference type="EMBL" id="UINC01066588">
    <property type="protein sequence ID" value="SVB97454.1"/>
    <property type="molecule type" value="Genomic_DNA"/>
</dbReference>
<name>A0A382ICL3_9ZZZZ</name>
<sequence>MGGVMRPNGGGKSARENQYQYRMERIMSQFYGTVEGSARTLATRRGSKNSGGLTTTAASWHGCVRVHVYEDQDGDDAYRVYEDTWHGSGQKRILAEGKFPAN</sequence>
<evidence type="ECO:0000313" key="1">
    <source>
        <dbReference type="EMBL" id="SVB97454.1"/>
    </source>
</evidence>
<organism evidence="1">
    <name type="scientific">marine metagenome</name>
    <dbReference type="NCBI Taxonomy" id="408172"/>
    <lineage>
        <taxon>unclassified sequences</taxon>
        <taxon>metagenomes</taxon>
        <taxon>ecological metagenomes</taxon>
    </lineage>
</organism>
<accession>A0A382ICL3</accession>
<proteinExistence type="predicted"/>
<dbReference type="AlphaFoldDB" id="A0A382ICL3"/>
<protein>
    <submittedName>
        <fullName evidence="1">Uncharacterized protein</fullName>
    </submittedName>
</protein>